<dbReference type="AlphaFoldDB" id="A0AAU8DNL4"/>
<dbReference type="InterPro" id="IPR019238">
    <property type="entry name" value="AbiEi_2"/>
</dbReference>
<organism evidence="1">
    <name type="scientific">Nakamurella sp. A5-74</name>
    <dbReference type="NCBI Taxonomy" id="3158264"/>
    <lineage>
        <taxon>Bacteria</taxon>
        <taxon>Bacillati</taxon>
        <taxon>Actinomycetota</taxon>
        <taxon>Actinomycetes</taxon>
        <taxon>Nakamurellales</taxon>
        <taxon>Nakamurellaceae</taxon>
        <taxon>Nakamurella</taxon>
    </lineage>
</organism>
<dbReference type="EMBL" id="CP159218">
    <property type="protein sequence ID" value="XCG63760.1"/>
    <property type="molecule type" value="Genomic_DNA"/>
</dbReference>
<evidence type="ECO:0000313" key="1">
    <source>
        <dbReference type="EMBL" id="XCG63760.1"/>
    </source>
</evidence>
<dbReference type="Pfam" id="PF09952">
    <property type="entry name" value="AbiEi_2"/>
    <property type="match status" value="1"/>
</dbReference>
<protein>
    <submittedName>
        <fullName evidence="1">Type IV toxin-antitoxin system AbiEi family antitoxin</fullName>
    </submittedName>
</protein>
<dbReference type="RefSeq" id="WP_353649375.1">
    <property type="nucleotide sequence ID" value="NZ_CP159218.1"/>
</dbReference>
<sequence>MQQTYFMAFGPRMTFGAAVGVAVPAELTLLIASDHISEKTSISLRAAGIQYLDRSGNASIRFDDVLVDVRGRKRTSPPEPQQHRRATNPFSPRRAQVVSALLTWPRLAGATTREIARAAGVSVGQAHETMHMLTESGHLLQNAGTLHGLRELLENWTAAYPTGLGPRLALAAFRDTVGAPPTGDAANELWVSGESAVPQLIRPVTTTLYVGSLDPALPVANRWRADGPPNVFIRRKFWSVPDDNDDGHRVDGIRLAPWPLVYADLMSSGDARQREVAQEWRDRHVGPDQM</sequence>
<reference evidence="1" key="1">
    <citation type="submission" date="2024-05" db="EMBL/GenBank/DDBJ databases">
        <authorList>
            <person name="Cai S.Y."/>
            <person name="Jin L.M."/>
            <person name="Li H.R."/>
        </authorList>
    </citation>
    <scope>NUCLEOTIDE SEQUENCE</scope>
    <source>
        <strain evidence="1">A5-74</strain>
    </source>
</reference>
<gene>
    <name evidence="1" type="ORF">ABLG96_21690</name>
</gene>
<proteinExistence type="predicted"/>
<name>A0AAU8DNL4_9ACTN</name>
<accession>A0AAU8DNL4</accession>